<protein>
    <submittedName>
        <fullName evidence="2">Uncharacterized protein</fullName>
    </submittedName>
</protein>
<dbReference type="EMBL" id="JYDH01000051">
    <property type="protein sequence ID" value="KRY35673.1"/>
    <property type="molecule type" value="Genomic_DNA"/>
</dbReference>
<gene>
    <name evidence="2" type="ORF">T01_16313</name>
</gene>
<evidence type="ECO:0000313" key="2">
    <source>
        <dbReference type="EMBL" id="KRY35673.1"/>
    </source>
</evidence>
<sequence>MEHGHDKHSAVEASSIPEENSSLGIGGGGKIVWKLEKGLKWMGMMRKSRKRNESEPLVGPGFAVRNEQVASQVGQRNKTTGLVSLYDARERTEYNAGKRRTTSRRQIVKSNDNENATVAVDDWLFSNNEVMQCINMQIMLGEEEEEIKLLEMMKETNGKRSEK</sequence>
<evidence type="ECO:0000313" key="3">
    <source>
        <dbReference type="Proteomes" id="UP000054776"/>
    </source>
</evidence>
<proteinExistence type="predicted"/>
<evidence type="ECO:0000256" key="1">
    <source>
        <dbReference type="SAM" id="MobiDB-lite"/>
    </source>
</evidence>
<organism evidence="2 3">
    <name type="scientific">Trichinella spiralis</name>
    <name type="common">Trichina worm</name>
    <dbReference type="NCBI Taxonomy" id="6334"/>
    <lineage>
        <taxon>Eukaryota</taxon>
        <taxon>Metazoa</taxon>
        <taxon>Ecdysozoa</taxon>
        <taxon>Nematoda</taxon>
        <taxon>Enoplea</taxon>
        <taxon>Dorylaimia</taxon>
        <taxon>Trichinellida</taxon>
        <taxon>Trichinellidae</taxon>
        <taxon>Trichinella</taxon>
    </lineage>
</organism>
<reference evidence="2 3" key="1">
    <citation type="submission" date="2015-01" db="EMBL/GenBank/DDBJ databases">
        <title>Evolution of Trichinella species and genotypes.</title>
        <authorList>
            <person name="Korhonen P.K."/>
            <person name="Edoardo P."/>
            <person name="Giuseppe L.R."/>
            <person name="Gasser R.B."/>
        </authorList>
    </citation>
    <scope>NUCLEOTIDE SEQUENCE [LARGE SCALE GENOMIC DNA]</scope>
    <source>
        <strain evidence="2">ISS3</strain>
    </source>
</reference>
<dbReference type="Proteomes" id="UP000054776">
    <property type="component" value="Unassembled WGS sequence"/>
</dbReference>
<dbReference type="AlphaFoldDB" id="A0A0V1BFD0"/>
<feature type="compositionally biased region" description="Basic and acidic residues" evidence="1">
    <location>
        <begin position="1"/>
        <end position="10"/>
    </location>
</feature>
<keyword evidence="3" id="KW-1185">Reference proteome</keyword>
<name>A0A0V1BFD0_TRISP</name>
<feature type="region of interest" description="Disordered" evidence="1">
    <location>
        <begin position="1"/>
        <end position="21"/>
    </location>
</feature>
<accession>A0A0V1BFD0</accession>
<dbReference type="InParanoid" id="A0A0V1BFD0"/>
<dbReference type="OrthoDB" id="10564260at2759"/>
<comment type="caution">
    <text evidence="2">The sequence shown here is derived from an EMBL/GenBank/DDBJ whole genome shotgun (WGS) entry which is preliminary data.</text>
</comment>